<evidence type="ECO:0000256" key="5">
    <source>
        <dbReference type="ARBA" id="ARBA00022679"/>
    </source>
</evidence>
<keyword evidence="11" id="KW-0004">4Fe-4S</keyword>
<keyword evidence="7" id="KW-0479">Metal-binding</keyword>
<dbReference type="Gene3D" id="3.40.50.11860">
    <property type="entry name" value="Diphthamide synthesis DPH1/DPH2 domain 3"/>
    <property type="match status" value="1"/>
</dbReference>
<keyword evidence="6 11" id="KW-0949">S-adenosyl-L-methionine</keyword>
<dbReference type="InterPro" id="IPR042265">
    <property type="entry name" value="DPH1/DPH2_3"/>
</dbReference>
<dbReference type="EMBL" id="HBGS01064385">
    <property type="protein sequence ID" value="CAD9499748.1"/>
    <property type="molecule type" value="Transcribed_RNA"/>
</dbReference>
<evidence type="ECO:0000256" key="8">
    <source>
        <dbReference type="ARBA" id="ARBA00023004"/>
    </source>
</evidence>
<reference evidence="12" key="1">
    <citation type="submission" date="2021-01" db="EMBL/GenBank/DDBJ databases">
        <authorList>
            <person name="Corre E."/>
            <person name="Pelletier E."/>
            <person name="Niang G."/>
            <person name="Scheremetjew M."/>
            <person name="Finn R."/>
            <person name="Kale V."/>
            <person name="Holt S."/>
            <person name="Cochrane G."/>
            <person name="Meng A."/>
            <person name="Brown T."/>
            <person name="Cohen L."/>
        </authorList>
    </citation>
    <scope>NUCLEOTIDE SEQUENCE</scope>
    <source>
        <strain evidence="12">CCMP1381</strain>
    </source>
</reference>
<comment type="catalytic activity">
    <reaction evidence="10 11">
        <text>L-histidyl-[translation elongation factor 2] + S-adenosyl-L-methionine = 2-[(3S)-amino-3-carboxypropyl]-L-histidyl-[translation elongation factor 2] + S-methyl-5'-thioadenosine + H(+)</text>
        <dbReference type="Rhea" id="RHEA:36783"/>
        <dbReference type="Rhea" id="RHEA-COMP:9748"/>
        <dbReference type="Rhea" id="RHEA-COMP:9749"/>
        <dbReference type="ChEBI" id="CHEBI:15378"/>
        <dbReference type="ChEBI" id="CHEBI:17509"/>
        <dbReference type="ChEBI" id="CHEBI:29979"/>
        <dbReference type="ChEBI" id="CHEBI:59789"/>
        <dbReference type="ChEBI" id="CHEBI:73995"/>
        <dbReference type="EC" id="2.5.1.108"/>
    </reaction>
</comment>
<dbReference type="PIRSF" id="PIRSF004967">
    <property type="entry name" value="DPH1"/>
    <property type="match status" value="1"/>
</dbReference>
<name>A0A7S2HTH3_9STRA</name>
<dbReference type="FunFam" id="3.40.50.11860:FF:000002">
    <property type="entry name" value="2-(3-amino-3-carboxypropyl)histidine synthase subunit 1"/>
    <property type="match status" value="1"/>
</dbReference>
<gene>
    <name evidence="12" type="ORF">DSPE1174_LOCUS33602</name>
</gene>
<dbReference type="GO" id="GO:0017183">
    <property type="term" value="P:protein histidyl modification to diphthamide"/>
    <property type="evidence" value="ECO:0007669"/>
    <property type="project" value="UniProtKB-UniRule"/>
</dbReference>
<dbReference type="PANTHER" id="PTHR10762">
    <property type="entry name" value="DIPHTHAMIDE BIOSYNTHESIS PROTEIN"/>
    <property type="match status" value="1"/>
</dbReference>
<sequence length="325" mass="36200">MGDVTYGACCVDDLSARAMGCDYLLHYGHSCLVPVTADDAVTTTDDVKLHLRPLRTLYIFVEIGIDTDHLVACAEKNFGDDRSTIRLVLMGTIQFTGAVHEASISLKSKGFNHVEFPQAKPLSAGETLGCTSPRLDYPVEPSTSGGSGGRSVLLFVADGRFHLESAMIHNPELEAYRYDPYGKAITRERYDTPRMMALRYGHIQRAQHAKRWGVVLGTLGRQGNPAIVKHVRTLLTRHGRRHVVVLLSEVFPAKLALFRNVDAWVQVACPRLSIDWGEAFDKPVLTPYETMVAFGEAEWRSIYPMDYYAKDSGPWTNPYHASREG</sequence>
<evidence type="ECO:0000256" key="9">
    <source>
        <dbReference type="ARBA" id="ARBA00023014"/>
    </source>
</evidence>
<comment type="function">
    <text evidence="11">Catalyzes the first step of diphthamide biosynthesis, a post-translational modification of histidine which occurs in elongation factor 2.</text>
</comment>
<dbReference type="Pfam" id="PF01866">
    <property type="entry name" value="Diphthamide_syn"/>
    <property type="match status" value="1"/>
</dbReference>
<evidence type="ECO:0000256" key="7">
    <source>
        <dbReference type="ARBA" id="ARBA00022723"/>
    </source>
</evidence>
<evidence type="ECO:0000256" key="4">
    <source>
        <dbReference type="ARBA" id="ARBA00021915"/>
    </source>
</evidence>
<comment type="pathway">
    <text evidence="1 11">Protein modification; peptidyl-diphthamide biosynthesis.</text>
</comment>
<evidence type="ECO:0000256" key="2">
    <source>
        <dbReference type="ARBA" id="ARBA00010173"/>
    </source>
</evidence>
<dbReference type="Gene3D" id="3.40.50.11850">
    <property type="entry name" value="Diphthamide synthesis DPH1/DPH2 domain 2"/>
    <property type="match status" value="1"/>
</dbReference>
<keyword evidence="5 11" id="KW-0808">Transferase</keyword>
<dbReference type="UniPathway" id="UPA00559"/>
<dbReference type="NCBIfam" id="TIGR00322">
    <property type="entry name" value="diphth2_R"/>
    <property type="match status" value="1"/>
</dbReference>
<accession>A0A7S2HTH3</accession>
<dbReference type="GO" id="GO:0046872">
    <property type="term" value="F:metal ion binding"/>
    <property type="evidence" value="ECO:0007669"/>
    <property type="project" value="UniProtKB-KW"/>
</dbReference>
<dbReference type="InterPro" id="IPR042264">
    <property type="entry name" value="DPH1/DPH2_2"/>
</dbReference>
<evidence type="ECO:0000313" key="12">
    <source>
        <dbReference type="EMBL" id="CAD9499748.1"/>
    </source>
</evidence>
<comment type="similarity">
    <text evidence="2 11">Belongs to the DPH1/DPH2 family. DPH1 subfamily.</text>
</comment>
<dbReference type="PANTHER" id="PTHR10762:SF1">
    <property type="entry name" value="2-(3-AMINO-3-CARBOXYPROPYL)HISTIDINE SYNTHASE SUBUNIT 1"/>
    <property type="match status" value="1"/>
</dbReference>
<dbReference type="FunFam" id="3.40.50.11850:FF:000002">
    <property type="entry name" value="2-(3-amino-3-carboxypropyl)histidine synthase subunit 1"/>
    <property type="match status" value="1"/>
</dbReference>
<organism evidence="12">
    <name type="scientific">Octactis speculum</name>
    <dbReference type="NCBI Taxonomy" id="3111310"/>
    <lineage>
        <taxon>Eukaryota</taxon>
        <taxon>Sar</taxon>
        <taxon>Stramenopiles</taxon>
        <taxon>Ochrophyta</taxon>
        <taxon>Dictyochophyceae</taxon>
        <taxon>Dictyochales</taxon>
        <taxon>Dictyochaceae</taxon>
        <taxon>Octactis</taxon>
    </lineage>
</organism>
<keyword evidence="9" id="KW-0411">Iron-sulfur</keyword>
<dbReference type="GO" id="GO:0051539">
    <property type="term" value="F:4 iron, 4 sulfur cluster binding"/>
    <property type="evidence" value="ECO:0007669"/>
    <property type="project" value="UniProtKB-UniRule"/>
</dbReference>
<comment type="cofactor">
    <cofactor evidence="11">
        <name>[4Fe-4S] cluster</name>
        <dbReference type="ChEBI" id="CHEBI:49883"/>
    </cofactor>
    <text evidence="11">Binds 1 [4Fe-4S] cluster per subunit. The cluster is coordinated with 3 cysteines and an exchangeable S-adenosyl-L-methionine.</text>
</comment>
<keyword evidence="8" id="KW-0408">Iron</keyword>
<evidence type="ECO:0000256" key="11">
    <source>
        <dbReference type="PIRNR" id="PIRNR004967"/>
    </source>
</evidence>
<dbReference type="AlphaFoldDB" id="A0A7S2HTH3"/>
<protein>
    <recommendedName>
        <fullName evidence="4 11">2-(3-amino-3-carboxypropyl)histidine synthase subunit 1</fullName>
        <ecNumber evidence="3 11">2.5.1.108</ecNumber>
    </recommendedName>
</protein>
<dbReference type="InterPro" id="IPR016435">
    <property type="entry name" value="DPH1/DPH2"/>
</dbReference>
<dbReference type="Gene3D" id="3.40.50.11840">
    <property type="entry name" value="Diphthamide synthesis DPH1/DPH2 domain 1"/>
    <property type="match status" value="1"/>
</dbReference>
<dbReference type="SFLD" id="SFLDS00032">
    <property type="entry name" value="Radical_SAM_3-amino-3-carboxyp"/>
    <property type="match status" value="1"/>
</dbReference>
<evidence type="ECO:0000256" key="3">
    <source>
        <dbReference type="ARBA" id="ARBA00012221"/>
    </source>
</evidence>
<dbReference type="InterPro" id="IPR035435">
    <property type="entry name" value="DPH1/DPH2_euk_archaea"/>
</dbReference>
<dbReference type="InterPro" id="IPR042263">
    <property type="entry name" value="DPH1/DPH2_1"/>
</dbReference>
<evidence type="ECO:0000256" key="1">
    <source>
        <dbReference type="ARBA" id="ARBA00005156"/>
    </source>
</evidence>
<proteinExistence type="inferred from homology"/>
<dbReference type="EC" id="2.5.1.108" evidence="3 11"/>
<evidence type="ECO:0000256" key="10">
    <source>
        <dbReference type="ARBA" id="ARBA00048403"/>
    </source>
</evidence>
<evidence type="ECO:0000256" key="6">
    <source>
        <dbReference type="ARBA" id="ARBA00022691"/>
    </source>
</evidence>
<dbReference type="GO" id="GO:0090560">
    <property type="term" value="F:2-(3-amino-3-carboxypropyl)histidine synthase activity"/>
    <property type="evidence" value="ECO:0007669"/>
    <property type="project" value="UniProtKB-UniRule"/>
</dbReference>